<evidence type="ECO:0000256" key="1">
    <source>
        <dbReference type="SAM" id="MobiDB-lite"/>
    </source>
</evidence>
<sequence>MKIVRKEGEKEERRARVEKADEQIVLNRDPMSSEAVGREPVKALTGK</sequence>
<evidence type="ECO:0000313" key="2">
    <source>
        <dbReference type="EMBL" id="GEN35653.1"/>
    </source>
</evidence>
<dbReference type="EMBL" id="BJXX01000144">
    <property type="protein sequence ID" value="GEN35653.1"/>
    <property type="molecule type" value="Genomic_DNA"/>
</dbReference>
<protein>
    <submittedName>
        <fullName evidence="2">Uncharacterized protein</fullName>
    </submittedName>
</protein>
<dbReference type="AlphaFoldDB" id="A0A511VDI7"/>
<gene>
    <name evidence="2" type="ORF">ADA01nite_31130</name>
</gene>
<keyword evidence="3" id="KW-1185">Reference proteome</keyword>
<name>A0A511VDI7_9BACL</name>
<feature type="region of interest" description="Disordered" evidence="1">
    <location>
        <begin position="28"/>
        <end position="47"/>
    </location>
</feature>
<dbReference type="Proteomes" id="UP000321157">
    <property type="component" value="Unassembled WGS sequence"/>
</dbReference>
<evidence type="ECO:0000313" key="3">
    <source>
        <dbReference type="Proteomes" id="UP000321157"/>
    </source>
</evidence>
<organism evidence="2 3">
    <name type="scientific">Aneurinibacillus danicus</name>
    <dbReference type="NCBI Taxonomy" id="267746"/>
    <lineage>
        <taxon>Bacteria</taxon>
        <taxon>Bacillati</taxon>
        <taxon>Bacillota</taxon>
        <taxon>Bacilli</taxon>
        <taxon>Bacillales</taxon>
        <taxon>Paenibacillaceae</taxon>
        <taxon>Aneurinibacillus group</taxon>
        <taxon>Aneurinibacillus</taxon>
    </lineage>
</organism>
<comment type="caution">
    <text evidence="2">The sequence shown here is derived from an EMBL/GenBank/DDBJ whole genome shotgun (WGS) entry which is preliminary data.</text>
</comment>
<proteinExistence type="predicted"/>
<accession>A0A511VDI7</accession>
<reference evidence="2 3" key="1">
    <citation type="submission" date="2019-07" db="EMBL/GenBank/DDBJ databases">
        <title>Whole genome shotgun sequence of Aneurinibacillus danicus NBRC 102444.</title>
        <authorList>
            <person name="Hosoyama A."/>
            <person name="Uohara A."/>
            <person name="Ohji S."/>
            <person name="Ichikawa N."/>
        </authorList>
    </citation>
    <scope>NUCLEOTIDE SEQUENCE [LARGE SCALE GENOMIC DNA]</scope>
    <source>
        <strain evidence="2 3">NBRC 102444</strain>
    </source>
</reference>